<dbReference type="Pfam" id="PF21530">
    <property type="entry name" value="Pif1_2B_dom"/>
    <property type="match status" value="1"/>
</dbReference>
<proteinExistence type="predicted"/>
<dbReference type="Gene3D" id="2.30.30.940">
    <property type="match status" value="1"/>
</dbReference>
<evidence type="ECO:0000313" key="3">
    <source>
        <dbReference type="RefSeq" id="XP_065650675.1"/>
    </source>
</evidence>
<dbReference type="InterPro" id="IPR027417">
    <property type="entry name" value="P-loop_NTPase"/>
</dbReference>
<dbReference type="InterPro" id="IPR049163">
    <property type="entry name" value="Pif1-like_2B_dom"/>
</dbReference>
<evidence type="ECO:0000259" key="1">
    <source>
        <dbReference type="Pfam" id="PF21530"/>
    </source>
</evidence>
<reference evidence="3" key="1">
    <citation type="submission" date="2025-08" db="UniProtKB">
        <authorList>
            <consortium name="RefSeq"/>
        </authorList>
    </citation>
    <scope>IDENTIFICATION</scope>
</reference>
<dbReference type="RefSeq" id="XP_065650675.1">
    <property type="nucleotide sequence ID" value="XM_065794603.1"/>
</dbReference>
<accession>A0ABM4BNJ9</accession>
<keyword evidence="2" id="KW-1185">Reference proteome</keyword>
<feature type="domain" description="DNA helicase Pif1-like 2B" evidence="1">
    <location>
        <begin position="140"/>
        <end position="169"/>
    </location>
</feature>
<dbReference type="PANTHER" id="PTHR47642">
    <property type="entry name" value="ATP-DEPENDENT DNA HELICASE"/>
    <property type="match status" value="1"/>
</dbReference>
<sequence length="252" mass="29334">MHPDIKTKLEIDVLIIDEISMINPQTFDLLHLIACEIKQCYDDYLEVYKQKEDAQLFGALNKIRFEQVSDRTTDYFMTRCSENDENINNKYTRLFFKNLKVDIYKNKKMDNIMYEGRWFYAKDVIKNSNIQYPFQIPAAVYLKMSAVVMLVRNINVEEGFCNGSFGTVTLIENNAVLVIMNEKEFKIEFVKEEILDCSHAVVGSRLGLPLKLAFSFTVHKAQESTMNKAVINFNSNAFNNSQIKIQRLLMNN</sequence>
<dbReference type="SUPFAM" id="SSF52540">
    <property type="entry name" value="P-loop containing nucleoside triphosphate hydrolases"/>
    <property type="match status" value="1"/>
</dbReference>
<dbReference type="Proteomes" id="UP001652625">
    <property type="component" value="Chromosome 03"/>
</dbReference>
<dbReference type="GeneID" id="136078792"/>
<evidence type="ECO:0000313" key="2">
    <source>
        <dbReference type="Proteomes" id="UP001652625"/>
    </source>
</evidence>
<organism evidence="2 3">
    <name type="scientific">Hydra vulgaris</name>
    <name type="common">Hydra</name>
    <name type="synonym">Hydra attenuata</name>
    <dbReference type="NCBI Taxonomy" id="6087"/>
    <lineage>
        <taxon>Eukaryota</taxon>
        <taxon>Metazoa</taxon>
        <taxon>Cnidaria</taxon>
        <taxon>Hydrozoa</taxon>
        <taxon>Hydroidolina</taxon>
        <taxon>Anthoathecata</taxon>
        <taxon>Aplanulata</taxon>
        <taxon>Hydridae</taxon>
        <taxon>Hydra</taxon>
    </lineage>
</organism>
<name>A0ABM4BNJ9_HYDVU</name>
<gene>
    <name evidence="3" type="primary">LOC136078792</name>
</gene>
<dbReference type="InterPro" id="IPR051055">
    <property type="entry name" value="PIF1_helicase"/>
</dbReference>
<protein>
    <submittedName>
        <fullName evidence="3">ATP-dependent DNA helicase PIF1-like</fullName>
    </submittedName>
</protein>
<dbReference type="Gene3D" id="3.40.50.300">
    <property type="entry name" value="P-loop containing nucleotide triphosphate hydrolases"/>
    <property type="match status" value="1"/>
</dbReference>